<gene>
    <name evidence="2" type="ORF">ENU08_02950</name>
</gene>
<protein>
    <submittedName>
        <fullName evidence="2">Uncharacterized protein</fullName>
    </submittedName>
</protein>
<dbReference type="AlphaFoldDB" id="A0A7C4JJH5"/>
<sequence>MGKVFKVDSENLRRWKLWRNITWIDIVGVLTLGTFLGMYLYTASSSTHTGWIKTTYMENSSLSGGVLL</sequence>
<comment type="caution">
    <text evidence="2">The sequence shown here is derived from an EMBL/GenBank/DDBJ whole genome shotgun (WGS) entry which is preliminary data.</text>
</comment>
<organism evidence="2">
    <name type="scientific">Ignisphaera aggregans</name>
    <dbReference type="NCBI Taxonomy" id="334771"/>
    <lineage>
        <taxon>Archaea</taxon>
        <taxon>Thermoproteota</taxon>
        <taxon>Thermoprotei</taxon>
        <taxon>Desulfurococcales</taxon>
        <taxon>Desulfurococcaceae</taxon>
        <taxon>Ignisphaera</taxon>
    </lineage>
</organism>
<evidence type="ECO:0000256" key="1">
    <source>
        <dbReference type="SAM" id="Phobius"/>
    </source>
</evidence>
<name>A0A7C4JJH5_9CREN</name>
<accession>A0A7C4JJH5</accession>
<feature type="transmembrane region" description="Helical" evidence="1">
    <location>
        <begin position="21"/>
        <end position="41"/>
    </location>
</feature>
<reference evidence="2" key="1">
    <citation type="journal article" date="2020" name="mSystems">
        <title>Genome- and Community-Level Interaction Insights into Carbon Utilization and Element Cycling Functions of Hydrothermarchaeota in Hydrothermal Sediment.</title>
        <authorList>
            <person name="Zhou Z."/>
            <person name="Liu Y."/>
            <person name="Xu W."/>
            <person name="Pan J."/>
            <person name="Luo Z.H."/>
            <person name="Li M."/>
        </authorList>
    </citation>
    <scope>NUCLEOTIDE SEQUENCE [LARGE SCALE GENOMIC DNA]</scope>
    <source>
        <strain evidence="2">SpSt-637</strain>
    </source>
</reference>
<evidence type="ECO:0000313" key="2">
    <source>
        <dbReference type="EMBL" id="HGQ64180.1"/>
    </source>
</evidence>
<proteinExistence type="predicted"/>
<dbReference type="EMBL" id="DTBD01000022">
    <property type="protein sequence ID" value="HGQ64180.1"/>
    <property type="molecule type" value="Genomic_DNA"/>
</dbReference>
<keyword evidence="1" id="KW-1133">Transmembrane helix</keyword>
<keyword evidence="1" id="KW-0472">Membrane</keyword>
<keyword evidence="1" id="KW-0812">Transmembrane</keyword>